<dbReference type="Proteomes" id="UP000800093">
    <property type="component" value="Unassembled WGS sequence"/>
</dbReference>
<dbReference type="PANTHER" id="PTHR38118">
    <property type="entry name" value="ANCHORED CELL WALL PROTEIN 11-RELATED"/>
    <property type="match status" value="1"/>
</dbReference>
<proteinExistence type="predicted"/>
<feature type="region of interest" description="Disordered" evidence="1">
    <location>
        <begin position="135"/>
        <end position="167"/>
    </location>
</feature>
<feature type="compositionally biased region" description="Low complexity" evidence="1">
    <location>
        <begin position="135"/>
        <end position="150"/>
    </location>
</feature>
<dbReference type="AlphaFoldDB" id="A0A9P4KD37"/>
<reference evidence="5" key="1">
    <citation type="journal article" date="2020" name="Stud. Mycol.">
        <title>101 Dothideomycetes genomes: A test case for predicting lifestyles and emergence of pathogens.</title>
        <authorList>
            <person name="Haridas S."/>
            <person name="Albert R."/>
            <person name="Binder M."/>
            <person name="Bloem J."/>
            <person name="LaButti K."/>
            <person name="Salamov A."/>
            <person name="Andreopoulos B."/>
            <person name="Baker S."/>
            <person name="Barry K."/>
            <person name="Bills G."/>
            <person name="Bluhm B."/>
            <person name="Cannon C."/>
            <person name="Castanera R."/>
            <person name="Culley D."/>
            <person name="Daum C."/>
            <person name="Ezra D."/>
            <person name="Gonzalez J."/>
            <person name="Henrissat B."/>
            <person name="Kuo A."/>
            <person name="Liang C."/>
            <person name="Lipzen A."/>
            <person name="Lutzoni F."/>
            <person name="Magnuson J."/>
            <person name="Mondo S."/>
            <person name="Nolan M."/>
            <person name="Ohm R."/>
            <person name="Pangilinan J."/>
            <person name="Park H.-J."/>
            <person name="Ramirez L."/>
            <person name="Alfaro M."/>
            <person name="Sun H."/>
            <person name="Tritt A."/>
            <person name="Yoshinaga Y."/>
            <person name="Zwiers L.-H."/>
            <person name="Turgeon B."/>
            <person name="Goodwin S."/>
            <person name="Spatafora J."/>
            <person name="Crous P."/>
            <person name="Grigoriev I."/>
        </authorList>
    </citation>
    <scope>NUCLEOTIDE SEQUENCE [LARGE SCALE GENOMIC DNA]</scope>
    <source>
        <strain evidence="5">CBS 304.66</strain>
    </source>
</reference>
<evidence type="ECO:0000313" key="5">
    <source>
        <dbReference type="Proteomes" id="UP000800093"/>
    </source>
</evidence>
<protein>
    <recommendedName>
        <fullName evidence="3">DUF7707 domain-containing protein</fullName>
    </recommendedName>
</protein>
<comment type="caution">
    <text evidence="4">The sequence shown here is derived from an EMBL/GenBank/DDBJ whole genome shotgun (WGS) entry which is preliminary data.</text>
</comment>
<keyword evidence="5" id="KW-1185">Reference proteome</keyword>
<sequence length="197" mass="19973">MLYSALLVASAALSSFVSAQLELPPSIGPCCDVDPGTVNDTVKQTWCLAQRETCPAICGGYSRANSSCDAPTLQWTCVCSDGTRPNMSDYQQSVPGLMCRRWFDDCIAASGDNLGEQEACKAITCGNRTAVLGSASSSAASTPPATSTGGNDEPTNTASGAGQSSSPTGGANALLFARDYGTPLLAGGLAAVFGLAL</sequence>
<evidence type="ECO:0000259" key="3">
    <source>
        <dbReference type="Pfam" id="PF24808"/>
    </source>
</evidence>
<gene>
    <name evidence="4" type="ORF">CC78DRAFT_531795</name>
</gene>
<keyword evidence="2" id="KW-0732">Signal</keyword>
<name>A0A9P4KD37_9PLEO</name>
<feature type="domain" description="DUF7707" evidence="3">
    <location>
        <begin position="32"/>
        <end position="128"/>
    </location>
</feature>
<dbReference type="EMBL" id="ML986599">
    <property type="protein sequence ID" value="KAF2266408.1"/>
    <property type="molecule type" value="Genomic_DNA"/>
</dbReference>
<dbReference type="Pfam" id="PF24808">
    <property type="entry name" value="DUF7707"/>
    <property type="match status" value="1"/>
</dbReference>
<dbReference type="InterPro" id="IPR056124">
    <property type="entry name" value="DUF7707"/>
</dbReference>
<evidence type="ECO:0000313" key="4">
    <source>
        <dbReference type="EMBL" id="KAF2266408.1"/>
    </source>
</evidence>
<evidence type="ECO:0000256" key="2">
    <source>
        <dbReference type="SAM" id="SignalP"/>
    </source>
</evidence>
<evidence type="ECO:0000256" key="1">
    <source>
        <dbReference type="SAM" id="MobiDB-lite"/>
    </source>
</evidence>
<dbReference type="PANTHER" id="PTHR38118:SF2">
    <property type="entry name" value="CDP-ALCOHOL PHOSPHATIDYLTRANSFERASE PROTEIN"/>
    <property type="match status" value="1"/>
</dbReference>
<accession>A0A9P4KD37</accession>
<feature type="compositionally biased region" description="Polar residues" evidence="1">
    <location>
        <begin position="153"/>
        <end position="167"/>
    </location>
</feature>
<organism evidence="4 5">
    <name type="scientific">Lojkania enalia</name>
    <dbReference type="NCBI Taxonomy" id="147567"/>
    <lineage>
        <taxon>Eukaryota</taxon>
        <taxon>Fungi</taxon>
        <taxon>Dikarya</taxon>
        <taxon>Ascomycota</taxon>
        <taxon>Pezizomycotina</taxon>
        <taxon>Dothideomycetes</taxon>
        <taxon>Pleosporomycetidae</taxon>
        <taxon>Pleosporales</taxon>
        <taxon>Pleosporales incertae sedis</taxon>
        <taxon>Lojkania</taxon>
    </lineage>
</organism>
<feature type="chain" id="PRO_5040474537" description="DUF7707 domain-containing protein" evidence="2">
    <location>
        <begin position="20"/>
        <end position="197"/>
    </location>
</feature>
<feature type="signal peptide" evidence="2">
    <location>
        <begin position="1"/>
        <end position="19"/>
    </location>
</feature>
<dbReference type="OrthoDB" id="2121879at2759"/>